<accession>U9V7I8</accession>
<protein>
    <submittedName>
        <fullName evidence="1">Uncharacterized protein</fullName>
    </submittedName>
</protein>
<gene>
    <name evidence="1" type="ORF">GLOINDRAFT_14967</name>
</gene>
<sequence>MLRGVYNENFNNLTKAKAGIPRIDLRKKRVRSEEDDLLENDIDKIKNIKNSKTQYNLGIGTG</sequence>
<reference evidence="1" key="1">
    <citation type="submission" date="2013-07" db="EMBL/GenBank/DDBJ databases">
        <title>The genome of an arbuscular mycorrhizal fungus provides insights into the evolution of the oldest plant symbiosis.</title>
        <authorList>
            <consortium name="DOE Joint Genome Institute"/>
            <person name="Tisserant E."/>
            <person name="Malbreil M."/>
            <person name="Kuo A."/>
            <person name="Kohler A."/>
            <person name="Symeonidi A."/>
            <person name="Balestrini R."/>
            <person name="Charron P."/>
            <person name="Duensing N."/>
            <person name="Frei-dit-Frey N."/>
            <person name="Gianinazzi-Pearson V."/>
            <person name="Gilbert B."/>
            <person name="Handa Y."/>
            <person name="Hijri M."/>
            <person name="Kaul R."/>
            <person name="Kawaguchi M."/>
            <person name="Krajinski F."/>
            <person name="Lammers P."/>
            <person name="Lapierre D."/>
            <person name="Masclaux F.G."/>
            <person name="Murat C."/>
            <person name="Morin E."/>
            <person name="Ndikumana S."/>
            <person name="Pagni M."/>
            <person name="Petitpierre D."/>
            <person name="Requena N."/>
            <person name="Rosikiewicz P."/>
            <person name="Riley R."/>
            <person name="Saito K."/>
            <person name="San Clemente H."/>
            <person name="Shapiro H."/>
            <person name="van Tuinen D."/>
            <person name="Becard G."/>
            <person name="Bonfante P."/>
            <person name="Paszkowski U."/>
            <person name="Shachar-Hill Y."/>
            <person name="Young J.P."/>
            <person name="Sanders I.R."/>
            <person name="Henrissat B."/>
            <person name="Rensing S.A."/>
            <person name="Grigoriev I.V."/>
            <person name="Corradi N."/>
            <person name="Roux C."/>
            <person name="Martin F."/>
        </authorList>
    </citation>
    <scope>NUCLEOTIDE SEQUENCE</scope>
    <source>
        <strain evidence="1">DAOM 197198</strain>
    </source>
</reference>
<evidence type="ECO:0000313" key="1">
    <source>
        <dbReference type="EMBL" id="ESA23891.1"/>
    </source>
</evidence>
<name>U9V7I8_RHIID</name>
<proteinExistence type="predicted"/>
<organism evidence="1">
    <name type="scientific">Rhizophagus irregularis (strain DAOM 181602 / DAOM 197198 / MUCL 43194)</name>
    <name type="common">Arbuscular mycorrhizal fungus</name>
    <name type="synonym">Glomus intraradices</name>
    <dbReference type="NCBI Taxonomy" id="747089"/>
    <lineage>
        <taxon>Eukaryota</taxon>
        <taxon>Fungi</taxon>
        <taxon>Fungi incertae sedis</taxon>
        <taxon>Mucoromycota</taxon>
        <taxon>Glomeromycotina</taxon>
        <taxon>Glomeromycetes</taxon>
        <taxon>Glomerales</taxon>
        <taxon>Glomeraceae</taxon>
        <taxon>Rhizophagus</taxon>
    </lineage>
</organism>
<dbReference type="EMBL" id="KI274390">
    <property type="protein sequence ID" value="ESA23891.1"/>
    <property type="molecule type" value="Genomic_DNA"/>
</dbReference>
<dbReference type="HOGENOM" id="CLU_2905236_0_0_1"/>
<dbReference type="AlphaFoldDB" id="U9V7I8"/>